<keyword evidence="3 16" id="KW-0813">Transport</keyword>
<feature type="transmembrane region" description="Helical" evidence="18">
    <location>
        <begin position="128"/>
        <end position="146"/>
    </location>
</feature>
<evidence type="ECO:0000256" key="3">
    <source>
        <dbReference type="ARBA" id="ARBA00022448"/>
    </source>
</evidence>
<protein>
    <submittedName>
        <fullName evidence="21">Potassium channel subfamily K member 13-like</fullName>
    </submittedName>
</protein>
<name>A0AAJ7T7Y9_PETMA</name>
<dbReference type="Gene3D" id="1.10.287.70">
    <property type="match status" value="1"/>
</dbReference>
<evidence type="ECO:0000259" key="19">
    <source>
        <dbReference type="Pfam" id="PF07885"/>
    </source>
</evidence>
<feature type="transmembrane region" description="Helical" evidence="18">
    <location>
        <begin position="51"/>
        <end position="72"/>
    </location>
</feature>
<keyword evidence="8" id="KW-0631">Potassium channel</keyword>
<reference evidence="21" key="1">
    <citation type="submission" date="2025-08" db="UniProtKB">
        <authorList>
            <consortium name="RefSeq"/>
        </authorList>
    </citation>
    <scope>IDENTIFICATION</scope>
    <source>
        <tissue evidence="21">Sperm</tissue>
    </source>
</reference>
<keyword evidence="7" id="KW-0479">Metal-binding</keyword>
<dbReference type="InterPro" id="IPR003280">
    <property type="entry name" value="2pore_dom_K_chnl"/>
</dbReference>
<evidence type="ECO:0000256" key="9">
    <source>
        <dbReference type="ARBA" id="ARBA00022882"/>
    </source>
</evidence>
<dbReference type="GO" id="GO:0046872">
    <property type="term" value="F:metal ion binding"/>
    <property type="evidence" value="ECO:0007669"/>
    <property type="project" value="UniProtKB-KW"/>
</dbReference>
<dbReference type="GO" id="GO:0015271">
    <property type="term" value="F:outward rectifier potassium channel activity"/>
    <property type="evidence" value="ECO:0007669"/>
    <property type="project" value="TreeGrafter"/>
</dbReference>
<keyword evidence="13 18" id="KW-0472">Membrane</keyword>
<evidence type="ECO:0000256" key="14">
    <source>
        <dbReference type="ARBA" id="ARBA00023303"/>
    </source>
</evidence>
<dbReference type="PRINTS" id="PR01333">
    <property type="entry name" value="2POREKCHANEL"/>
</dbReference>
<keyword evidence="12 16" id="KW-0406">Ion transport</keyword>
<dbReference type="Proteomes" id="UP001318040">
    <property type="component" value="Chromosome 17"/>
</dbReference>
<sequence>MCQSPHPRGRFVSSSNSSIYNVYSCSSSNSSSRSPTTMARVSLGGEDTARFALLAALILCYLLCGAAVFSALERPSELVAQERWLHRLENFTQHFGVPRADLDALLRDFELGATAGVRAAPLRPRWDFTGAFYFVGTVVSTIGFGMTTPTTVSGKIFLIFYGLFGCAAGILFFNLFLERLITLLACVMRSCHRRQINRLVIQPGRKASDQSDAIECLAGWKPSVYHVMMILGIAAVAIACSASAMFSAVEGWSYVDSLYFCFVAFSTIGFGDLVTGQRDLYDHQTWYRVGNIVFILAGVCCIYSLFNVLSIVIKQTLTWMLHKADCRSLCRRRPRLRARNQRRNAVMPGVPRGRRNNNNNDAAGGGGGGGGVETVAAPGPRRYDGGAGNDSDTDGRRLSGELISMKDFLASNKVSLALMQKQLSEAANGHHHRVAHRCSPVHSHSLGRENGFAAGVGALAIMNNRLAETSEDR</sequence>
<feature type="transmembrane region" description="Helical" evidence="18">
    <location>
        <begin position="224"/>
        <end position="245"/>
    </location>
</feature>
<dbReference type="InterPro" id="IPR013099">
    <property type="entry name" value="K_chnl_dom"/>
</dbReference>
<evidence type="ECO:0000256" key="5">
    <source>
        <dbReference type="ARBA" id="ARBA00022538"/>
    </source>
</evidence>
<keyword evidence="6 16" id="KW-0812">Transmembrane</keyword>
<feature type="transmembrane region" description="Helical" evidence="18">
    <location>
        <begin position="158"/>
        <end position="188"/>
    </location>
</feature>
<evidence type="ECO:0000256" key="4">
    <source>
        <dbReference type="ARBA" id="ARBA00022475"/>
    </source>
</evidence>
<keyword evidence="9" id="KW-0851">Voltage-gated channel</keyword>
<keyword evidence="20" id="KW-1185">Reference proteome</keyword>
<keyword evidence="14 16" id="KW-0407">Ion channel</keyword>
<comment type="catalytic activity">
    <reaction evidence="15">
        <text>K(+)(in) = K(+)(out)</text>
        <dbReference type="Rhea" id="RHEA:29463"/>
        <dbReference type="ChEBI" id="CHEBI:29103"/>
    </reaction>
</comment>
<keyword evidence="11 18" id="KW-1133">Transmembrane helix</keyword>
<evidence type="ECO:0000256" key="15">
    <source>
        <dbReference type="ARBA" id="ARBA00034430"/>
    </source>
</evidence>
<dbReference type="PANTHER" id="PTHR11003:SF264">
    <property type="entry name" value="POTASSIUM CHANNEL SUBFAMILY K MEMBER 13-LIKE"/>
    <property type="match status" value="1"/>
</dbReference>
<feature type="domain" description="Potassium channel" evidence="19">
    <location>
        <begin position="124"/>
        <end position="180"/>
    </location>
</feature>
<dbReference type="AlphaFoldDB" id="A0AAJ7T7Y9"/>
<gene>
    <name evidence="21" type="primary">LOC116943209</name>
</gene>
<dbReference type="KEGG" id="pmrn:116943209"/>
<comment type="similarity">
    <text evidence="2 16">Belongs to the two pore domain potassium channel (TC 1.A.1.8) family.</text>
</comment>
<evidence type="ECO:0000313" key="21">
    <source>
        <dbReference type="RefSeq" id="XP_032811772.1"/>
    </source>
</evidence>
<keyword evidence="4" id="KW-1003">Cell membrane</keyword>
<evidence type="ECO:0000256" key="12">
    <source>
        <dbReference type="ARBA" id="ARBA00023065"/>
    </source>
</evidence>
<dbReference type="PANTHER" id="PTHR11003">
    <property type="entry name" value="POTASSIUM CHANNEL, SUBFAMILY K"/>
    <property type="match status" value="1"/>
</dbReference>
<accession>A0AAJ7T7Y9</accession>
<dbReference type="SUPFAM" id="SSF81324">
    <property type="entry name" value="Voltage-gated potassium channels"/>
    <property type="match status" value="2"/>
</dbReference>
<evidence type="ECO:0000256" key="17">
    <source>
        <dbReference type="SAM" id="MobiDB-lite"/>
    </source>
</evidence>
<feature type="domain" description="Potassium channel" evidence="19">
    <location>
        <begin position="235"/>
        <end position="314"/>
    </location>
</feature>
<evidence type="ECO:0000256" key="11">
    <source>
        <dbReference type="ARBA" id="ARBA00022989"/>
    </source>
</evidence>
<feature type="transmembrane region" description="Helical" evidence="18">
    <location>
        <begin position="257"/>
        <end position="274"/>
    </location>
</feature>
<dbReference type="GO" id="GO:0030322">
    <property type="term" value="P:stabilization of membrane potential"/>
    <property type="evidence" value="ECO:0007669"/>
    <property type="project" value="TreeGrafter"/>
</dbReference>
<proteinExistence type="inferred from homology"/>
<keyword evidence="5" id="KW-0633">Potassium transport</keyword>
<dbReference type="RefSeq" id="XP_032811772.1">
    <property type="nucleotide sequence ID" value="XM_032955881.1"/>
</dbReference>
<organism evidence="20 21">
    <name type="scientific">Petromyzon marinus</name>
    <name type="common">Sea lamprey</name>
    <dbReference type="NCBI Taxonomy" id="7757"/>
    <lineage>
        <taxon>Eukaryota</taxon>
        <taxon>Metazoa</taxon>
        <taxon>Chordata</taxon>
        <taxon>Craniata</taxon>
        <taxon>Vertebrata</taxon>
        <taxon>Cyclostomata</taxon>
        <taxon>Hyperoartia</taxon>
        <taxon>Petromyzontiformes</taxon>
        <taxon>Petromyzontidae</taxon>
        <taxon>Petromyzon</taxon>
    </lineage>
</organism>
<evidence type="ECO:0000256" key="16">
    <source>
        <dbReference type="RuleBase" id="RU003857"/>
    </source>
</evidence>
<evidence type="ECO:0000256" key="13">
    <source>
        <dbReference type="ARBA" id="ARBA00023136"/>
    </source>
</evidence>
<comment type="subcellular location">
    <subcellularLocation>
        <location evidence="1">Cell membrane</location>
        <topology evidence="1">Multi-pass membrane protein</topology>
    </subcellularLocation>
</comment>
<dbReference type="GO" id="GO:0005886">
    <property type="term" value="C:plasma membrane"/>
    <property type="evidence" value="ECO:0007669"/>
    <property type="project" value="UniProtKB-SubCell"/>
</dbReference>
<feature type="compositionally biased region" description="Gly residues" evidence="17">
    <location>
        <begin position="363"/>
        <end position="372"/>
    </location>
</feature>
<evidence type="ECO:0000256" key="6">
    <source>
        <dbReference type="ARBA" id="ARBA00022692"/>
    </source>
</evidence>
<dbReference type="Pfam" id="PF07885">
    <property type="entry name" value="Ion_trans_2"/>
    <property type="match status" value="2"/>
</dbReference>
<evidence type="ECO:0000256" key="18">
    <source>
        <dbReference type="SAM" id="Phobius"/>
    </source>
</evidence>
<dbReference type="GO" id="GO:0034702">
    <property type="term" value="C:monoatomic ion channel complex"/>
    <property type="evidence" value="ECO:0007669"/>
    <property type="project" value="UniProtKB-KW"/>
</dbReference>
<keyword evidence="10" id="KW-0630">Potassium</keyword>
<evidence type="ECO:0000256" key="7">
    <source>
        <dbReference type="ARBA" id="ARBA00022723"/>
    </source>
</evidence>
<feature type="transmembrane region" description="Helical" evidence="18">
    <location>
        <begin position="286"/>
        <end position="306"/>
    </location>
</feature>
<evidence type="ECO:0000256" key="1">
    <source>
        <dbReference type="ARBA" id="ARBA00004651"/>
    </source>
</evidence>
<evidence type="ECO:0000313" key="20">
    <source>
        <dbReference type="Proteomes" id="UP001318040"/>
    </source>
</evidence>
<dbReference type="InterPro" id="IPR005410">
    <property type="entry name" value="2pore_dom_K_chnl_THIK"/>
</dbReference>
<dbReference type="FunFam" id="1.10.287.70:FF:000070">
    <property type="entry name" value="Potassium channel, subfamily K, member 12 like"/>
    <property type="match status" value="1"/>
</dbReference>
<feature type="compositionally biased region" description="Low complexity" evidence="17">
    <location>
        <begin position="343"/>
        <end position="362"/>
    </location>
</feature>
<dbReference type="PRINTS" id="PR01588">
    <property type="entry name" value="THIKCHANNEL"/>
</dbReference>
<feature type="region of interest" description="Disordered" evidence="17">
    <location>
        <begin position="340"/>
        <end position="397"/>
    </location>
</feature>
<dbReference type="GO" id="GO:0022841">
    <property type="term" value="F:potassium ion leak channel activity"/>
    <property type="evidence" value="ECO:0007669"/>
    <property type="project" value="TreeGrafter"/>
</dbReference>
<evidence type="ECO:0000256" key="8">
    <source>
        <dbReference type="ARBA" id="ARBA00022826"/>
    </source>
</evidence>
<evidence type="ECO:0000256" key="2">
    <source>
        <dbReference type="ARBA" id="ARBA00006666"/>
    </source>
</evidence>
<evidence type="ECO:0000256" key="10">
    <source>
        <dbReference type="ARBA" id="ARBA00022958"/>
    </source>
</evidence>
<dbReference type="GeneID" id="116943209"/>